<dbReference type="SUPFAM" id="SSF88659">
    <property type="entry name" value="Sigma3 and sigma4 domains of RNA polymerase sigma factors"/>
    <property type="match status" value="1"/>
</dbReference>
<keyword evidence="4" id="KW-0238">DNA-binding</keyword>
<protein>
    <recommendedName>
        <fullName evidence="11">RNA polymerase subunit sigma-24</fullName>
    </recommendedName>
</protein>
<proteinExistence type="inferred from homology"/>
<evidence type="ECO:0000313" key="10">
    <source>
        <dbReference type="Proteomes" id="UP000078486"/>
    </source>
</evidence>
<accession>A0A178IE24</accession>
<dbReference type="GO" id="GO:0003677">
    <property type="term" value="F:DNA binding"/>
    <property type="evidence" value="ECO:0007669"/>
    <property type="project" value="UniProtKB-KW"/>
</dbReference>
<dbReference type="Pfam" id="PF08281">
    <property type="entry name" value="Sigma70_r4_2"/>
    <property type="match status" value="1"/>
</dbReference>
<dbReference type="NCBIfam" id="TIGR02937">
    <property type="entry name" value="sigma70-ECF"/>
    <property type="match status" value="1"/>
</dbReference>
<evidence type="ECO:0000256" key="2">
    <source>
        <dbReference type="ARBA" id="ARBA00023015"/>
    </source>
</evidence>
<dbReference type="InterPro" id="IPR036388">
    <property type="entry name" value="WH-like_DNA-bd_sf"/>
</dbReference>
<reference evidence="9 10" key="1">
    <citation type="submission" date="2016-01" db="EMBL/GenBank/DDBJ databases">
        <title>High potential of lignocellulose degradation of a new Verrucomicrobia species.</title>
        <authorList>
            <person name="Wang Y."/>
            <person name="Shi Y."/>
            <person name="Qiu Z."/>
            <person name="Liu S."/>
            <person name="Yang H."/>
        </authorList>
    </citation>
    <scope>NUCLEOTIDE SEQUENCE [LARGE SCALE GENOMIC DNA]</scope>
    <source>
        <strain evidence="9 10">TSB47</strain>
    </source>
</reference>
<keyword evidence="10" id="KW-1185">Reference proteome</keyword>
<dbReference type="Gene3D" id="1.10.10.10">
    <property type="entry name" value="Winged helix-like DNA-binding domain superfamily/Winged helix DNA-binding domain"/>
    <property type="match status" value="1"/>
</dbReference>
<dbReference type="InterPro" id="IPR013325">
    <property type="entry name" value="RNA_pol_sigma_r2"/>
</dbReference>
<dbReference type="InterPro" id="IPR007627">
    <property type="entry name" value="RNA_pol_sigma70_r2"/>
</dbReference>
<evidence type="ECO:0000256" key="6">
    <source>
        <dbReference type="SAM" id="MobiDB-lite"/>
    </source>
</evidence>
<feature type="domain" description="RNA polymerase sigma-70 region 2" evidence="7">
    <location>
        <begin position="71"/>
        <end position="137"/>
    </location>
</feature>
<dbReference type="STRING" id="1184151.AW736_21615"/>
<dbReference type="Proteomes" id="UP000078486">
    <property type="component" value="Unassembled WGS sequence"/>
</dbReference>
<sequence>MNHAAAETQNLHAFFCHAPDRTHLFERPVTRVNTNPANTAARTAAAADNAAGDDACALRAREGDAGAMESLVMRHQDAVARLLWRFAHNRADLDDLVQETFLRMVRGLGGWRSEQPFAHWLLRIATNTGRDYFRRQSVRRRHMAEPDNADDPPPGRGTAMPEAIDPADNPAARAASSEVKEILAGLPPDDRALLTLYYLESHSLAEIAAQFGWTVTATKLRAWRARGRLRARLKERAFF</sequence>
<feature type="region of interest" description="Disordered" evidence="6">
    <location>
        <begin position="137"/>
        <end position="171"/>
    </location>
</feature>
<evidence type="ECO:0008006" key="11">
    <source>
        <dbReference type="Google" id="ProtNLM"/>
    </source>
</evidence>
<gene>
    <name evidence="9" type="ORF">AW736_21615</name>
</gene>
<evidence type="ECO:0000256" key="3">
    <source>
        <dbReference type="ARBA" id="ARBA00023082"/>
    </source>
</evidence>
<comment type="similarity">
    <text evidence="1">Belongs to the sigma-70 factor family. ECF subfamily.</text>
</comment>
<comment type="caution">
    <text evidence="9">The sequence shown here is derived from an EMBL/GenBank/DDBJ whole genome shotgun (WGS) entry which is preliminary data.</text>
</comment>
<dbReference type="InterPro" id="IPR014284">
    <property type="entry name" value="RNA_pol_sigma-70_dom"/>
</dbReference>
<dbReference type="GO" id="GO:0016987">
    <property type="term" value="F:sigma factor activity"/>
    <property type="evidence" value="ECO:0007669"/>
    <property type="project" value="UniProtKB-KW"/>
</dbReference>
<dbReference type="AlphaFoldDB" id="A0A178IE24"/>
<evidence type="ECO:0000259" key="8">
    <source>
        <dbReference type="Pfam" id="PF08281"/>
    </source>
</evidence>
<name>A0A178IE24_9BACT</name>
<keyword evidence="2" id="KW-0805">Transcription regulation</keyword>
<dbReference type="EMBL" id="LRRQ01000152">
    <property type="protein sequence ID" value="OAM87988.1"/>
    <property type="molecule type" value="Genomic_DNA"/>
</dbReference>
<dbReference type="PANTHER" id="PTHR43133">
    <property type="entry name" value="RNA POLYMERASE ECF-TYPE SIGMA FACTO"/>
    <property type="match status" value="1"/>
</dbReference>
<dbReference type="Pfam" id="PF04542">
    <property type="entry name" value="Sigma70_r2"/>
    <property type="match status" value="1"/>
</dbReference>
<evidence type="ECO:0000256" key="5">
    <source>
        <dbReference type="ARBA" id="ARBA00023163"/>
    </source>
</evidence>
<dbReference type="PANTHER" id="PTHR43133:SF8">
    <property type="entry name" value="RNA POLYMERASE SIGMA FACTOR HI_1459-RELATED"/>
    <property type="match status" value="1"/>
</dbReference>
<dbReference type="InterPro" id="IPR013324">
    <property type="entry name" value="RNA_pol_sigma_r3/r4-like"/>
</dbReference>
<dbReference type="InterPro" id="IPR013249">
    <property type="entry name" value="RNA_pol_sigma70_r4_t2"/>
</dbReference>
<dbReference type="SUPFAM" id="SSF88946">
    <property type="entry name" value="Sigma2 domain of RNA polymerase sigma factors"/>
    <property type="match status" value="1"/>
</dbReference>
<dbReference type="Gene3D" id="1.10.1740.10">
    <property type="match status" value="1"/>
</dbReference>
<evidence type="ECO:0000313" key="9">
    <source>
        <dbReference type="EMBL" id="OAM87988.1"/>
    </source>
</evidence>
<organism evidence="9 10">
    <name type="scientific">Termitidicoccus mucosus</name>
    <dbReference type="NCBI Taxonomy" id="1184151"/>
    <lineage>
        <taxon>Bacteria</taxon>
        <taxon>Pseudomonadati</taxon>
        <taxon>Verrucomicrobiota</taxon>
        <taxon>Opitutia</taxon>
        <taxon>Opitutales</taxon>
        <taxon>Opitutaceae</taxon>
        <taxon>Termitidicoccus</taxon>
    </lineage>
</organism>
<keyword evidence="3" id="KW-0731">Sigma factor</keyword>
<keyword evidence="5" id="KW-0804">Transcription</keyword>
<dbReference type="InterPro" id="IPR039425">
    <property type="entry name" value="RNA_pol_sigma-70-like"/>
</dbReference>
<evidence type="ECO:0000256" key="1">
    <source>
        <dbReference type="ARBA" id="ARBA00010641"/>
    </source>
</evidence>
<evidence type="ECO:0000256" key="4">
    <source>
        <dbReference type="ARBA" id="ARBA00023125"/>
    </source>
</evidence>
<dbReference type="GO" id="GO:0006352">
    <property type="term" value="P:DNA-templated transcription initiation"/>
    <property type="evidence" value="ECO:0007669"/>
    <property type="project" value="InterPro"/>
</dbReference>
<feature type="domain" description="RNA polymerase sigma factor 70 region 4 type 2" evidence="8">
    <location>
        <begin position="178"/>
        <end position="229"/>
    </location>
</feature>
<evidence type="ECO:0000259" key="7">
    <source>
        <dbReference type="Pfam" id="PF04542"/>
    </source>
</evidence>